<evidence type="ECO:0000313" key="11">
    <source>
        <dbReference type="EMBL" id="MDW8516122.1"/>
    </source>
</evidence>
<dbReference type="EC" id="2.7.7.7" evidence="1"/>
<evidence type="ECO:0000259" key="10">
    <source>
        <dbReference type="Pfam" id="PF21694"/>
    </source>
</evidence>
<dbReference type="InterPro" id="IPR005790">
    <property type="entry name" value="DNA_polIII_delta"/>
</dbReference>
<evidence type="ECO:0000256" key="2">
    <source>
        <dbReference type="ARBA" id="ARBA00017703"/>
    </source>
</evidence>
<dbReference type="GO" id="GO:0003887">
    <property type="term" value="F:DNA-directed DNA polymerase activity"/>
    <property type="evidence" value="ECO:0007669"/>
    <property type="project" value="UniProtKB-EC"/>
</dbReference>
<keyword evidence="5" id="KW-0235">DNA replication</keyword>
<keyword evidence="12" id="KW-1185">Reference proteome</keyword>
<accession>A0ABU4J547</accession>
<reference evidence="12" key="1">
    <citation type="submission" date="2023-07" db="EMBL/GenBank/DDBJ databases">
        <title>Draft genomic sequences of Priestia flexa CCM isolated from the soil of an abandoned mine contaminated by free cyanide in the high Andean zone of Tacna, Peru.</title>
        <authorList>
            <person name="Caceda Quiroz C.J."/>
            <person name="Maraza Chooque G.J."/>
            <person name="Fora Quispe G.L."/>
            <person name="Carpio Mamani M."/>
        </authorList>
    </citation>
    <scope>NUCLEOTIDE SEQUENCE [LARGE SCALE GENOMIC DNA]</scope>
    <source>
        <strain evidence="12">CCM</strain>
    </source>
</reference>
<dbReference type="RefSeq" id="WP_224839995.1">
    <property type="nucleotide sequence ID" value="NZ_CANMDG010000015.1"/>
</dbReference>
<evidence type="ECO:0000256" key="7">
    <source>
        <dbReference type="ARBA" id="ARBA00034754"/>
    </source>
</evidence>
<evidence type="ECO:0000256" key="5">
    <source>
        <dbReference type="ARBA" id="ARBA00022705"/>
    </source>
</evidence>
<comment type="caution">
    <text evidence="11">The sequence shown here is derived from an EMBL/GenBank/DDBJ whole genome shotgun (WGS) entry which is preliminary data.</text>
</comment>
<dbReference type="SUPFAM" id="SSF48019">
    <property type="entry name" value="post-AAA+ oligomerization domain-like"/>
    <property type="match status" value="1"/>
</dbReference>
<organism evidence="11 12">
    <name type="scientific">Priestia flexa</name>
    <dbReference type="NCBI Taxonomy" id="86664"/>
    <lineage>
        <taxon>Bacteria</taxon>
        <taxon>Bacillati</taxon>
        <taxon>Bacillota</taxon>
        <taxon>Bacilli</taxon>
        <taxon>Bacillales</taxon>
        <taxon>Bacillaceae</taxon>
        <taxon>Priestia</taxon>
    </lineage>
</organism>
<keyword evidence="4 11" id="KW-0548">Nucleotidyltransferase</keyword>
<dbReference type="InterPro" id="IPR010372">
    <property type="entry name" value="DNA_pol3_delta_N"/>
</dbReference>
<dbReference type="Proteomes" id="UP001284771">
    <property type="component" value="Unassembled WGS sequence"/>
</dbReference>
<feature type="domain" description="DNA polymerase III delta subunit-like C-terminal" evidence="10">
    <location>
        <begin position="221"/>
        <end position="340"/>
    </location>
</feature>
<gene>
    <name evidence="11" type="primary">holA</name>
    <name evidence="11" type="ORF">RIB56_08245</name>
</gene>
<evidence type="ECO:0000256" key="6">
    <source>
        <dbReference type="ARBA" id="ARBA00022932"/>
    </source>
</evidence>
<dbReference type="SUPFAM" id="SSF52540">
    <property type="entry name" value="P-loop containing nucleoside triphosphate hydrolases"/>
    <property type="match status" value="1"/>
</dbReference>
<keyword evidence="6" id="KW-0239">DNA-directed DNA polymerase</keyword>
<dbReference type="GeneID" id="93683786"/>
<evidence type="ECO:0000256" key="1">
    <source>
        <dbReference type="ARBA" id="ARBA00012417"/>
    </source>
</evidence>
<dbReference type="Pfam" id="PF06144">
    <property type="entry name" value="DNA_pol3_delta"/>
    <property type="match status" value="1"/>
</dbReference>
<dbReference type="Gene3D" id="3.40.50.300">
    <property type="entry name" value="P-loop containing nucleotide triphosphate hydrolases"/>
    <property type="match status" value="1"/>
</dbReference>
<dbReference type="InterPro" id="IPR048466">
    <property type="entry name" value="DNA_pol3_delta-like_C"/>
</dbReference>
<proteinExistence type="inferred from homology"/>
<dbReference type="PANTHER" id="PTHR34388:SF1">
    <property type="entry name" value="DNA POLYMERASE III SUBUNIT DELTA"/>
    <property type="match status" value="1"/>
</dbReference>
<evidence type="ECO:0000256" key="4">
    <source>
        <dbReference type="ARBA" id="ARBA00022695"/>
    </source>
</evidence>
<dbReference type="Gene3D" id="1.10.8.60">
    <property type="match status" value="1"/>
</dbReference>
<dbReference type="Gene3D" id="1.20.272.10">
    <property type="match status" value="1"/>
</dbReference>
<keyword evidence="3 11" id="KW-0808">Transferase</keyword>
<comment type="catalytic activity">
    <reaction evidence="8">
        <text>DNA(n) + a 2'-deoxyribonucleoside 5'-triphosphate = DNA(n+1) + diphosphate</text>
        <dbReference type="Rhea" id="RHEA:22508"/>
        <dbReference type="Rhea" id="RHEA-COMP:17339"/>
        <dbReference type="Rhea" id="RHEA-COMP:17340"/>
        <dbReference type="ChEBI" id="CHEBI:33019"/>
        <dbReference type="ChEBI" id="CHEBI:61560"/>
        <dbReference type="ChEBI" id="CHEBI:173112"/>
        <dbReference type="EC" id="2.7.7.7"/>
    </reaction>
</comment>
<feature type="domain" description="DNA polymerase III delta N-terminal" evidence="9">
    <location>
        <begin position="23"/>
        <end position="148"/>
    </location>
</feature>
<dbReference type="PANTHER" id="PTHR34388">
    <property type="entry name" value="DNA POLYMERASE III SUBUNIT DELTA"/>
    <property type="match status" value="1"/>
</dbReference>
<dbReference type="InterPro" id="IPR027417">
    <property type="entry name" value="P-loop_NTPase"/>
</dbReference>
<evidence type="ECO:0000313" key="12">
    <source>
        <dbReference type="Proteomes" id="UP001284771"/>
    </source>
</evidence>
<sequence>MERKKLAIDSLKTINSKDIKPVYLLHGLNAFIMKKARDKIIQHSLSDEEKEFNLSIYDLEETPIEQVIEDAETLPFLGDKRVVIAKNAFFLTAEKSKSKVEHDVSKLQDYLEQPAPFSTLIVQAPYEKLDERKKITKALKKQATYVEANEFNEHDLVQWIKDVLHKRNVEMDEDAKQLLLQLVGLNVTIITNEVEKMMLYVGDNGVITREVVHELVAKTLEQNVFTLIEAVMNKNLKEALNIYQDLLRNNEEPIKILSLLASQFRLIYHTKQLSGQGYSQQQIAQTLKVHPFRVKIALQQSRKFEEPLLRSIIKELAEADYEMKTGKIDKELLLQLFFLKQAGV</sequence>
<name>A0ABU4J547_9BACI</name>
<dbReference type="Pfam" id="PF21694">
    <property type="entry name" value="DNA_pol3_delta_C"/>
    <property type="match status" value="1"/>
</dbReference>
<comment type="similarity">
    <text evidence="7">Belongs to the DNA polymerase HolA subunit family.</text>
</comment>
<evidence type="ECO:0000256" key="8">
    <source>
        <dbReference type="ARBA" id="ARBA00049244"/>
    </source>
</evidence>
<dbReference type="InterPro" id="IPR008921">
    <property type="entry name" value="DNA_pol3_clamp-load_cplx_C"/>
</dbReference>
<evidence type="ECO:0000259" key="9">
    <source>
        <dbReference type="Pfam" id="PF06144"/>
    </source>
</evidence>
<evidence type="ECO:0000256" key="3">
    <source>
        <dbReference type="ARBA" id="ARBA00022679"/>
    </source>
</evidence>
<dbReference type="EMBL" id="JAWUZT010000019">
    <property type="protein sequence ID" value="MDW8516122.1"/>
    <property type="molecule type" value="Genomic_DNA"/>
</dbReference>
<dbReference type="NCBIfam" id="TIGR01128">
    <property type="entry name" value="holA"/>
    <property type="match status" value="1"/>
</dbReference>
<protein>
    <recommendedName>
        <fullName evidence="2">DNA polymerase III subunit delta</fullName>
        <ecNumber evidence="1">2.7.7.7</ecNumber>
    </recommendedName>
</protein>